<evidence type="ECO:0000313" key="1">
    <source>
        <dbReference type="EMBL" id="TKR61818.1"/>
    </source>
</evidence>
<organism evidence="1 2">
    <name type="scientific">Steinernema carpocapsae</name>
    <name type="common">Entomopathogenic nematode</name>
    <dbReference type="NCBI Taxonomy" id="34508"/>
    <lineage>
        <taxon>Eukaryota</taxon>
        <taxon>Metazoa</taxon>
        <taxon>Ecdysozoa</taxon>
        <taxon>Nematoda</taxon>
        <taxon>Chromadorea</taxon>
        <taxon>Rhabditida</taxon>
        <taxon>Tylenchina</taxon>
        <taxon>Panagrolaimomorpha</taxon>
        <taxon>Strongyloidoidea</taxon>
        <taxon>Steinernematidae</taxon>
        <taxon>Steinernema</taxon>
    </lineage>
</organism>
<dbReference type="EMBL" id="AZBU02000011">
    <property type="protein sequence ID" value="TKR61818.1"/>
    <property type="molecule type" value="Genomic_DNA"/>
</dbReference>
<reference evidence="1 2" key="1">
    <citation type="journal article" date="2015" name="Genome Biol.">
        <title>Comparative genomics of Steinernema reveals deeply conserved gene regulatory networks.</title>
        <authorList>
            <person name="Dillman A.R."/>
            <person name="Macchietto M."/>
            <person name="Porter C.F."/>
            <person name="Rogers A."/>
            <person name="Williams B."/>
            <person name="Antoshechkin I."/>
            <person name="Lee M.M."/>
            <person name="Goodwin Z."/>
            <person name="Lu X."/>
            <person name="Lewis E.E."/>
            <person name="Goodrich-Blair H."/>
            <person name="Stock S.P."/>
            <person name="Adams B.J."/>
            <person name="Sternberg P.W."/>
            <person name="Mortazavi A."/>
        </authorList>
    </citation>
    <scope>NUCLEOTIDE SEQUENCE [LARGE SCALE GENOMIC DNA]</scope>
    <source>
        <strain evidence="1 2">ALL</strain>
    </source>
</reference>
<name>A0A4U5LZM4_STECR</name>
<accession>A0A4U5LZM4</accession>
<evidence type="ECO:0000313" key="2">
    <source>
        <dbReference type="Proteomes" id="UP000298663"/>
    </source>
</evidence>
<dbReference type="Proteomes" id="UP000298663">
    <property type="component" value="Unassembled WGS sequence"/>
</dbReference>
<reference evidence="1 2" key="2">
    <citation type="journal article" date="2019" name="G3 (Bethesda)">
        <title>Hybrid Assembly of the Genome of the Entomopathogenic Nematode Steinernema carpocapsae Identifies the X-Chromosome.</title>
        <authorList>
            <person name="Serra L."/>
            <person name="Macchietto M."/>
            <person name="Macias-Munoz A."/>
            <person name="McGill C.J."/>
            <person name="Rodriguez I.M."/>
            <person name="Rodriguez B."/>
            <person name="Murad R."/>
            <person name="Mortazavi A."/>
        </authorList>
    </citation>
    <scope>NUCLEOTIDE SEQUENCE [LARGE SCALE GENOMIC DNA]</scope>
    <source>
        <strain evidence="1 2">ALL</strain>
    </source>
</reference>
<proteinExistence type="predicted"/>
<keyword evidence="2" id="KW-1185">Reference proteome</keyword>
<dbReference type="AlphaFoldDB" id="A0A4U5LZM4"/>
<comment type="caution">
    <text evidence="1">The sequence shown here is derived from an EMBL/GenBank/DDBJ whole genome shotgun (WGS) entry which is preliminary data.</text>
</comment>
<protein>
    <submittedName>
        <fullName evidence="1">Uncharacterized protein</fullName>
    </submittedName>
</protein>
<gene>
    <name evidence="1" type="ORF">L596_028873</name>
</gene>
<sequence length="98" mass="11179">MITKAEMVVQNGQLVQQIKGSHFLSLSVTKAIRYHSRISANPTQSFPRASGIPASFHGSPNPEMFIGDYKQNSARILRKSSWPFRKPVDHLDCYYLWL</sequence>